<reference evidence="2 3" key="1">
    <citation type="submission" date="2020-10" db="EMBL/GenBank/DDBJ databases">
        <title>Sequencing the genomes of 1000 actinobacteria strains.</title>
        <authorList>
            <person name="Klenk H.-P."/>
        </authorList>
    </citation>
    <scope>NUCLEOTIDE SEQUENCE [LARGE SCALE GENOMIC DNA]</scope>
    <source>
        <strain evidence="2 3">DSM 44653</strain>
    </source>
</reference>
<keyword evidence="1" id="KW-0812">Transmembrane</keyword>
<keyword evidence="1" id="KW-0472">Membrane</keyword>
<keyword evidence="3" id="KW-1185">Reference proteome</keyword>
<dbReference type="EMBL" id="JADBEG010000001">
    <property type="protein sequence ID" value="MBE1493491.1"/>
    <property type="molecule type" value="Genomic_DNA"/>
</dbReference>
<evidence type="ECO:0000313" key="2">
    <source>
        <dbReference type="EMBL" id="MBE1493491.1"/>
    </source>
</evidence>
<evidence type="ECO:0000313" key="3">
    <source>
        <dbReference type="Proteomes" id="UP000631670"/>
    </source>
</evidence>
<comment type="caution">
    <text evidence="2">The sequence shown here is derived from an EMBL/GenBank/DDBJ whole genome shotgun (WGS) entry which is preliminary data.</text>
</comment>
<gene>
    <name evidence="2" type="ORF">H4696_000591</name>
</gene>
<accession>A0ABR9HRD7</accession>
<sequence>MSGPLAPAPDNRRALHLKIICLAADDHGLDHEGTNTMKRLPALAMTMLVCADITCGPGGAAFRGRGRAR</sequence>
<feature type="transmembrane region" description="Helical" evidence="1">
    <location>
        <begin position="42"/>
        <end position="62"/>
    </location>
</feature>
<name>A0ABR9HRD7_9PSEU</name>
<dbReference type="Proteomes" id="UP000631670">
    <property type="component" value="Unassembled WGS sequence"/>
</dbReference>
<proteinExistence type="predicted"/>
<evidence type="ECO:0000256" key="1">
    <source>
        <dbReference type="SAM" id="Phobius"/>
    </source>
</evidence>
<protein>
    <submittedName>
        <fullName evidence="2">Uncharacterized protein</fullName>
    </submittedName>
</protein>
<keyword evidence="1" id="KW-1133">Transmembrane helix</keyword>
<organism evidence="2 3">
    <name type="scientific">Amycolatopsis lexingtonensis</name>
    <dbReference type="NCBI Taxonomy" id="218822"/>
    <lineage>
        <taxon>Bacteria</taxon>
        <taxon>Bacillati</taxon>
        <taxon>Actinomycetota</taxon>
        <taxon>Actinomycetes</taxon>
        <taxon>Pseudonocardiales</taxon>
        <taxon>Pseudonocardiaceae</taxon>
        <taxon>Amycolatopsis</taxon>
    </lineage>
</organism>